<protein>
    <submittedName>
        <fullName evidence="1">Winged helix DNA-binding domain-containing protein</fullName>
    </submittedName>
</protein>
<dbReference type="Proteomes" id="UP001529338">
    <property type="component" value="Unassembled WGS sequence"/>
</dbReference>
<accession>A0ABT7SEJ2</accession>
<proteinExistence type="predicted"/>
<organism evidence="1 2">
    <name type="scientific">Cellulomonas alba</name>
    <dbReference type="NCBI Taxonomy" id="3053467"/>
    <lineage>
        <taxon>Bacteria</taxon>
        <taxon>Bacillati</taxon>
        <taxon>Actinomycetota</taxon>
        <taxon>Actinomycetes</taxon>
        <taxon>Micrococcales</taxon>
        <taxon>Cellulomonadaceae</taxon>
        <taxon>Cellulomonas</taxon>
    </lineage>
</organism>
<keyword evidence="1" id="KW-0238">DNA-binding</keyword>
<dbReference type="PANTHER" id="PTHR38479">
    <property type="entry name" value="LMO0824 PROTEIN"/>
    <property type="match status" value="1"/>
</dbReference>
<keyword evidence="2" id="KW-1185">Reference proteome</keyword>
<dbReference type="EMBL" id="JAUCGQ010000001">
    <property type="protein sequence ID" value="MDM7853997.1"/>
    <property type="molecule type" value="Genomic_DNA"/>
</dbReference>
<name>A0ABT7SEJ2_9CELL</name>
<evidence type="ECO:0000313" key="2">
    <source>
        <dbReference type="Proteomes" id="UP001529338"/>
    </source>
</evidence>
<dbReference type="PANTHER" id="PTHR38479:SF2">
    <property type="entry name" value="WINGED HELIX DNA-BINDING DOMAIN-CONTAINING PROTEIN"/>
    <property type="match status" value="1"/>
</dbReference>
<dbReference type="Pfam" id="PF06224">
    <property type="entry name" value="AlkZ-like"/>
    <property type="match status" value="1"/>
</dbReference>
<dbReference type="RefSeq" id="WP_289453541.1">
    <property type="nucleotide sequence ID" value="NZ_JAUCGQ010000001.1"/>
</dbReference>
<dbReference type="InterPro" id="IPR009351">
    <property type="entry name" value="AlkZ-like"/>
</dbReference>
<dbReference type="GO" id="GO:0003677">
    <property type="term" value="F:DNA binding"/>
    <property type="evidence" value="ECO:0007669"/>
    <property type="project" value="UniProtKB-KW"/>
</dbReference>
<evidence type="ECO:0000313" key="1">
    <source>
        <dbReference type="EMBL" id="MDM7853997.1"/>
    </source>
</evidence>
<gene>
    <name evidence="1" type="ORF">QRT04_03560</name>
</gene>
<sequence>MPDGPLTTAALNRALLARQHLLERSDAPALSMVDELVGLQAQNGWSPYVGLWSRLAGFRHAELADALVARQVARIVVVRGTIHLVTAADAVLLPALCRPLLARDLLVNQAHAAHLRRVDVPAVTAAARTLVEEQPRATTELGRLLAERFPDVPPGSLAHAARGTLPLVQVPPRGVWGRSGAPTLTTAWSWLGLAPVDLSEPDAWADAMGRVVLRYLAAFGPASVADVQTWSGLTGLRPVVDRLGDAVVRLPGPPASPGGRPRELLDVPGGLLPDADVPAPVRFLPDYDNLFLSHADRRRIVDDEHRKALTRANGVIPATVLIDGRIRATWRVDREPLDPPRTRNGRSLATLHVEPFTAVDGATRRALVAEGEVFVRFMADDAAEHRVLVG</sequence>
<comment type="caution">
    <text evidence="1">The sequence shown here is derived from an EMBL/GenBank/DDBJ whole genome shotgun (WGS) entry which is preliminary data.</text>
</comment>
<reference evidence="1 2" key="1">
    <citation type="submission" date="2023-06" db="EMBL/GenBank/DDBJ databases">
        <title>Cellulomonas sp. MW4 Whole genome sequence.</title>
        <authorList>
            <person name="Park S."/>
        </authorList>
    </citation>
    <scope>NUCLEOTIDE SEQUENCE [LARGE SCALE GENOMIC DNA]</scope>
    <source>
        <strain evidence="1 2">MW4</strain>
    </source>
</reference>